<organism evidence="1 2">
    <name type="scientific">Aquimarina celericrescens</name>
    <dbReference type="NCBI Taxonomy" id="1964542"/>
    <lineage>
        <taxon>Bacteria</taxon>
        <taxon>Pseudomonadati</taxon>
        <taxon>Bacteroidota</taxon>
        <taxon>Flavobacteriia</taxon>
        <taxon>Flavobacteriales</taxon>
        <taxon>Flavobacteriaceae</taxon>
        <taxon>Aquimarina</taxon>
    </lineage>
</organism>
<dbReference type="Proteomes" id="UP001597344">
    <property type="component" value="Unassembled WGS sequence"/>
</dbReference>
<gene>
    <name evidence="1" type="ORF">ACFSJT_05620</name>
</gene>
<reference evidence="2" key="1">
    <citation type="journal article" date="2019" name="Int. J. Syst. Evol. Microbiol.">
        <title>The Global Catalogue of Microorganisms (GCM) 10K type strain sequencing project: providing services to taxonomists for standard genome sequencing and annotation.</title>
        <authorList>
            <consortium name="The Broad Institute Genomics Platform"/>
            <consortium name="The Broad Institute Genome Sequencing Center for Infectious Disease"/>
            <person name="Wu L."/>
            <person name="Ma J."/>
        </authorList>
    </citation>
    <scope>NUCLEOTIDE SEQUENCE [LARGE SCALE GENOMIC DNA]</scope>
    <source>
        <strain evidence="2">DT92</strain>
    </source>
</reference>
<evidence type="ECO:0000313" key="1">
    <source>
        <dbReference type="EMBL" id="MFD2186262.1"/>
    </source>
</evidence>
<keyword evidence="2" id="KW-1185">Reference proteome</keyword>
<sequence>MKTVICKQERALKGRILSYMVLVFSVLYLLVVSEPFLPRIILFSVSLFVFGFSTSFKISSAFDNEKLYCFFGITLFTTKLDIEFPDYISVFSTSLTSDNEWGAIAAIGTKERLDRFVVRFFTANKNFTLYRTSKQKIAQQKAESLSKLLNVELYDTTKE</sequence>
<dbReference type="RefSeq" id="WP_378319240.1">
    <property type="nucleotide sequence ID" value="NZ_JBHUHY010000003.1"/>
</dbReference>
<protein>
    <recommendedName>
        <fullName evidence="3">YcxB-like protein domain-containing protein</fullName>
    </recommendedName>
</protein>
<name>A0ABW5AVV6_9FLAO</name>
<evidence type="ECO:0000313" key="2">
    <source>
        <dbReference type="Proteomes" id="UP001597344"/>
    </source>
</evidence>
<proteinExistence type="predicted"/>
<dbReference type="EMBL" id="JBHUHY010000003">
    <property type="protein sequence ID" value="MFD2186262.1"/>
    <property type="molecule type" value="Genomic_DNA"/>
</dbReference>
<accession>A0ABW5AVV6</accession>
<evidence type="ECO:0008006" key="3">
    <source>
        <dbReference type="Google" id="ProtNLM"/>
    </source>
</evidence>
<comment type="caution">
    <text evidence="1">The sequence shown here is derived from an EMBL/GenBank/DDBJ whole genome shotgun (WGS) entry which is preliminary data.</text>
</comment>